<keyword evidence="1" id="KW-0378">Hydrolase</keyword>
<evidence type="ECO:0000259" key="4">
    <source>
        <dbReference type="PROSITE" id="PS51194"/>
    </source>
</evidence>
<dbReference type="InterPro" id="IPR014001">
    <property type="entry name" value="Helicase_ATP-bd"/>
</dbReference>
<dbReference type="EMBL" id="CP016808">
    <property type="protein sequence ID" value="ANY68271.1"/>
    <property type="molecule type" value="Genomic_DNA"/>
</dbReference>
<dbReference type="InterPro" id="IPR038718">
    <property type="entry name" value="SNF2-like_sf"/>
</dbReference>
<feature type="domain" description="Helicase C-terminal" evidence="4">
    <location>
        <begin position="827"/>
        <end position="984"/>
    </location>
</feature>
<dbReference type="Gene3D" id="3.40.50.10810">
    <property type="entry name" value="Tandem AAA-ATPase domain"/>
    <property type="match status" value="1"/>
</dbReference>
<evidence type="ECO:0000256" key="1">
    <source>
        <dbReference type="ARBA" id="ARBA00022801"/>
    </source>
</evidence>
<reference evidence="5" key="1">
    <citation type="submission" date="2016-08" db="EMBL/GenBank/DDBJ databases">
        <title>Complete Genome Seqeunce of Paenibacillus sp. BIHB 4019 from tea rhizoplane.</title>
        <authorList>
            <person name="Thakur R."/>
            <person name="Swarnkar M.K."/>
            <person name="Gulati A."/>
        </authorList>
    </citation>
    <scope>NUCLEOTIDE SEQUENCE [LARGE SCALE GENOMIC DNA]</scope>
    <source>
        <strain evidence="5">BIHB4019</strain>
    </source>
</reference>
<name>A0A1B2DKR0_9BACL</name>
<dbReference type="PROSITE" id="PS51192">
    <property type="entry name" value="HELICASE_ATP_BIND_1"/>
    <property type="match status" value="1"/>
</dbReference>
<dbReference type="SMART" id="SM00490">
    <property type="entry name" value="HELICc"/>
    <property type="match status" value="1"/>
</dbReference>
<evidence type="ECO:0000259" key="3">
    <source>
        <dbReference type="PROSITE" id="PS51192"/>
    </source>
</evidence>
<dbReference type="InterPro" id="IPR022138">
    <property type="entry name" value="DUF3670"/>
</dbReference>
<keyword evidence="5" id="KW-0347">Helicase</keyword>
<dbReference type="Gene3D" id="3.40.50.300">
    <property type="entry name" value="P-loop containing nucleotide triphosphate hydrolases"/>
    <property type="match status" value="1"/>
</dbReference>
<dbReference type="InterPro" id="IPR001650">
    <property type="entry name" value="Helicase_C-like"/>
</dbReference>
<gene>
    <name evidence="5" type="ORF">BBD42_18660</name>
</gene>
<evidence type="ECO:0000313" key="5">
    <source>
        <dbReference type="EMBL" id="ANY68271.1"/>
    </source>
</evidence>
<feature type="coiled-coil region" evidence="2">
    <location>
        <begin position="951"/>
        <end position="978"/>
    </location>
</feature>
<keyword evidence="5" id="KW-0547">Nucleotide-binding</keyword>
<dbReference type="RefSeq" id="WP_237163148.1">
    <property type="nucleotide sequence ID" value="NZ_CP016808.1"/>
</dbReference>
<keyword evidence="2" id="KW-0175">Coiled coil</keyword>
<dbReference type="GO" id="GO:0005524">
    <property type="term" value="F:ATP binding"/>
    <property type="evidence" value="ECO:0007669"/>
    <property type="project" value="InterPro"/>
</dbReference>
<sequence length="1001" mass="112945">MRASIGTGILTMDACWMKAESGEYRIALFASDQQESAIRLRSVLFAWHKASWYGTEVEDAQHGDRKALLLSPLLAVDYLSQPKHARLLQVEWTERAQRLRELASLIREALLQGWFMPDWSGWSEEQRAWKLNVPETKAGGEANTLWERLIQEAGHAGDVDVQRWLSLAVEEVLQQPDSLAADAWQKVGTAAGGEIVVLRKAAEEEDWLIALGLRKDSLPFKVALQLVEPGEQPEWTLRPALQSRSGGAWLPLVRGAAGAWALAADSEPDSSPSWKAGTEGLVPAEAEASLPEEWLPLLPAKLAKEEAKWVSALPGWQDPAAAGQIKLRLSDNEAWSFMESASLTLLDAGCPVLLPSWWEAVRSRKLRLKAKVKSSVGSDAQPMFGLDQIVQFDWKMALGNVDLSEAEFMRLAEENRRLMKIGGEWVHLDPQDVAQIRSWVSKMGKKSGLSFRDIMEMHLMGGAVLEEEEEQVHDLRAEVELNEHLSRWLEQLQHTSEIPLIDKPEGFLGELRPYQLQGVSWLLFLRRFGFGGCLADDMGLGKTIQFMAYLVYVKEQREQQHELGASLALAHAPSLLVCPTSVIGNWEKELEKFAPQLKVHLHYGPKREKGEAFEEAVRDMDLVITSYSLAQLDEEDLGEVSWDALCLDEAQNIKNIYTKQSAAIRKLPARHRVALTGTPMENRLTELWSIYDFINPGYLGGVNEFRKEVVAPIERTRDEKMIAGLQRWVKPFMLRRIKKDPAIQLSLPEKFEGKTYISLTAEQGAMYENIVSDLLEKLDTLGAMQRRGLILASLTRLKQLCNHPGLMEGDNGGAKQWEEDRSNKVARLMDMVEEVAAEGERCLIFTQFVEMGHQLKKLLEERLGTSVPYLHGGVPKIKRDEMIQGFQNPEQPCSAFVLSLKAGGTGLNLTAANHVFHFDRWWNPAVENQATDRAFRIGQTREVQVHKFITLGTLEEKIDEMIERKQSLNDQVVGQSEQWITELSTDELKELFELRKNWLKG</sequence>
<dbReference type="PROSITE" id="PS51194">
    <property type="entry name" value="HELICASE_CTER"/>
    <property type="match status" value="1"/>
</dbReference>
<dbReference type="InterPro" id="IPR027417">
    <property type="entry name" value="P-loop_NTPase"/>
</dbReference>
<dbReference type="InterPro" id="IPR049730">
    <property type="entry name" value="SNF2/RAD54-like_C"/>
</dbReference>
<dbReference type="GO" id="GO:0016787">
    <property type="term" value="F:hydrolase activity"/>
    <property type="evidence" value="ECO:0007669"/>
    <property type="project" value="UniProtKB-KW"/>
</dbReference>
<protein>
    <submittedName>
        <fullName evidence="5">Helicase SNF</fullName>
    </submittedName>
</protein>
<dbReference type="InterPro" id="IPR000330">
    <property type="entry name" value="SNF2_N"/>
</dbReference>
<dbReference type="PANTHER" id="PTHR10799">
    <property type="entry name" value="SNF2/RAD54 HELICASE FAMILY"/>
    <property type="match status" value="1"/>
</dbReference>
<dbReference type="SMART" id="SM00487">
    <property type="entry name" value="DEXDc"/>
    <property type="match status" value="1"/>
</dbReference>
<dbReference type="Pfam" id="PF12419">
    <property type="entry name" value="DUF3670"/>
    <property type="match status" value="1"/>
</dbReference>
<keyword evidence="5" id="KW-0067">ATP-binding</keyword>
<organism evidence="5">
    <name type="scientific">Paenibacillus sp. BIHB 4019</name>
    <dbReference type="NCBI Taxonomy" id="1870819"/>
    <lineage>
        <taxon>Bacteria</taxon>
        <taxon>Bacillati</taxon>
        <taxon>Bacillota</taxon>
        <taxon>Bacilli</taxon>
        <taxon>Bacillales</taxon>
        <taxon>Paenibacillaceae</taxon>
        <taxon>Paenibacillus</taxon>
    </lineage>
</organism>
<dbReference type="AlphaFoldDB" id="A0A1B2DKR0"/>
<dbReference type="CDD" id="cd18793">
    <property type="entry name" value="SF2_C_SNF"/>
    <property type="match status" value="1"/>
</dbReference>
<dbReference type="Pfam" id="PF00176">
    <property type="entry name" value="SNF2-rel_dom"/>
    <property type="match status" value="1"/>
</dbReference>
<proteinExistence type="predicted"/>
<accession>A0A1B2DKR0</accession>
<feature type="domain" description="Helicase ATP-binding" evidence="3">
    <location>
        <begin position="523"/>
        <end position="697"/>
    </location>
</feature>
<dbReference type="CDD" id="cd18012">
    <property type="entry name" value="DEXQc_arch_SWI2_SNF2"/>
    <property type="match status" value="1"/>
</dbReference>
<dbReference type="GO" id="GO:0004386">
    <property type="term" value="F:helicase activity"/>
    <property type="evidence" value="ECO:0007669"/>
    <property type="project" value="UniProtKB-KW"/>
</dbReference>
<evidence type="ECO:0000256" key="2">
    <source>
        <dbReference type="SAM" id="Coils"/>
    </source>
</evidence>
<dbReference type="Pfam" id="PF00271">
    <property type="entry name" value="Helicase_C"/>
    <property type="match status" value="1"/>
</dbReference>
<dbReference type="FunFam" id="3.40.50.300:FF:000533">
    <property type="entry name" value="Helicase, Snf2 family"/>
    <property type="match status" value="1"/>
</dbReference>
<dbReference type="SUPFAM" id="SSF52540">
    <property type="entry name" value="P-loop containing nucleoside triphosphate hydrolases"/>
    <property type="match status" value="2"/>
</dbReference>